<evidence type="ECO:0000313" key="3">
    <source>
        <dbReference type="Proteomes" id="UP000185746"/>
    </source>
</evidence>
<dbReference type="GO" id="GO:0009102">
    <property type="term" value="P:biotin biosynthetic process"/>
    <property type="evidence" value="ECO:0007669"/>
    <property type="project" value="UniProtKB-UniRule"/>
</dbReference>
<evidence type="ECO:0000256" key="1">
    <source>
        <dbReference type="HAMAP-Rule" id="MF_00336"/>
    </source>
</evidence>
<feature type="binding site" evidence="1">
    <location>
        <position position="54"/>
    </location>
    <ligand>
        <name>ATP</name>
        <dbReference type="ChEBI" id="CHEBI:30616"/>
    </ligand>
</feature>
<feature type="active site" evidence="1">
    <location>
        <position position="37"/>
    </location>
</feature>
<keyword evidence="1" id="KW-0547">Nucleotide-binding</keyword>
<dbReference type="RefSeq" id="WP_075526290.1">
    <property type="nucleotide sequence ID" value="NZ_CP017560.1"/>
</dbReference>
<dbReference type="GO" id="GO:0000287">
    <property type="term" value="F:magnesium ion binding"/>
    <property type="evidence" value="ECO:0007669"/>
    <property type="project" value="UniProtKB-UniRule"/>
</dbReference>
<keyword evidence="1" id="KW-0963">Cytoplasm</keyword>
<dbReference type="Gene3D" id="3.40.50.300">
    <property type="entry name" value="P-loop containing nucleotide triphosphate hydrolases"/>
    <property type="match status" value="1"/>
</dbReference>
<feature type="binding site" evidence="1">
    <location>
        <begin position="174"/>
        <end position="175"/>
    </location>
    <ligand>
        <name>ATP</name>
        <dbReference type="ChEBI" id="CHEBI:30616"/>
    </ligand>
</feature>
<dbReference type="EC" id="6.3.3.3" evidence="1"/>
<dbReference type="HAMAP" id="MF_00336">
    <property type="entry name" value="BioD"/>
    <property type="match status" value="1"/>
</dbReference>
<keyword evidence="1" id="KW-0067">ATP-binding</keyword>
<protein>
    <recommendedName>
        <fullName evidence="1">ATP-dependent dethiobiotin synthetase BioD</fullName>
        <ecNumber evidence="1">6.3.3.3</ecNumber>
    </recommendedName>
    <alternativeName>
        <fullName evidence="1">DTB synthetase</fullName>
        <shortName evidence="1">DTBS</shortName>
    </alternativeName>
    <alternativeName>
        <fullName evidence="1">Dethiobiotin synthase</fullName>
    </alternativeName>
</protein>
<dbReference type="NCBIfam" id="TIGR00347">
    <property type="entry name" value="bioD"/>
    <property type="match status" value="1"/>
</dbReference>
<dbReference type="InterPro" id="IPR027417">
    <property type="entry name" value="P-loop_NTPase"/>
</dbReference>
<feature type="binding site" evidence="1">
    <location>
        <position position="41"/>
    </location>
    <ligand>
        <name>substrate</name>
    </ligand>
</feature>
<dbReference type="Pfam" id="PF13500">
    <property type="entry name" value="AAA_26"/>
    <property type="match status" value="1"/>
</dbReference>
<sequence>MAGFFICGTDTDAGKTVTTVLLGQALIDNGITIDFFKPVQSGGEYIDGQLIAPDVEQYKAVLAQEGEKRYTYLFKKPSSPHYAAAIEGKSIDVGELERQLKRRASSPKHLLVEGAGGLYVPLNNEGYCVLDLMQAGELPAIIVARTGVGTINHTILTVEALRNRDISIAGIVFSNTNNDEKAIEEDNIRMIKKITCLPVIGTIPYIENIEDNLLNQQFRSSIVRTWDVENLKVGDKRANSTVG</sequence>
<dbReference type="EMBL" id="CP017560">
    <property type="protein sequence ID" value="AOV06199.1"/>
    <property type="molecule type" value="Genomic_DNA"/>
</dbReference>
<feature type="binding site" evidence="1">
    <location>
        <begin position="12"/>
        <end position="17"/>
    </location>
    <ligand>
        <name>ATP</name>
        <dbReference type="ChEBI" id="CHEBI:30616"/>
    </ligand>
</feature>
<dbReference type="KEGG" id="surl:BI350_00130"/>
<dbReference type="InterPro" id="IPR004472">
    <property type="entry name" value="DTB_synth_BioD"/>
</dbReference>
<dbReference type="GO" id="GO:0004141">
    <property type="term" value="F:dethiobiotin synthase activity"/>
    <property type="evidence" value="ECO:0007669"/>
    <property type="project" value="UniProtKB-UniRule"/>
</dbReference>
<dbReference type="SUPFAM" id="SSF52540">
    <property type="entry name" value="P-loop containing nucleoside triphosphate hydrolases"/>
    <property type="match status" value="1"/>
</dbReference>
<feature type="binding site" evidence="1">
    <location>
        <position position="16"/>
    </location>
    <ligand>
        <name>Mg(2+)</name>
        <dbReference type="ChEBI" id="CHEBI:18420"/>
    </ligand>
</feature>
<dbReference type="Proteomes" id="UP000185746">
    <property type="component" value="Chromosome"/>
</dbReference>
<dbReference type="CDD" id="cd03109">
    <property type="entry name" value="DTBS"/>
    <property type="match status" value="1"/>
</dbReference>
<reference evidence="2 3" key="1">
    <citation type="submission" date="2016-09" db="EMBL/GenBank/DDBJ databases">
        <title>Complete genome sequence of the Lysinibacillus sphaericus LMG 22257, a specie of Bacillus with ureolytic activity that can effectively biodeposit calcium carbonate.</title>
        <authorList>
            <person name="Yan W."/>
        </authorList>
    </citation>
    <scope>NUCLEOTIDE SEQUENCE [LARGE SCALE GENOMIC DNA]</scope>
    <source>
        <strain evidence="2 3">LMG 22257</strain>
    </source>
</reference>
<feature type="binding site" evidence="1">
    <location>
        <begin position="204"/>
        <end position="206"/>
    </location>
    <ligand>
        <name>ATP</name>
        <dbReference type="ChEBI" id="CHEBI:30616"/>
    </ligand>
</feature>
<dbReference type="GO" id="GO:0005524">
    <property type="term" value="F:ATP binding"/>
    <property type="evidence" value="ECO:0007669"/>
    <property type="project" value="UniProtKB-UniRule"/>
</dbReference>
<accession>A0A1D8JBW9</accession>
<comment type="function">
    <text evidence="1">Catalyzes a mechanistically unusual reaction, the ATP-dependent insertion of CO2 between the N7 and N8 nitrogen atoms of 7,8-diaminopelargonic acid (DAPA, also called 7,8-diammoniononanoate) to form a ureido ring.</text>
</comment>
<keyword evidence="1" id="KW-0460">Magnesium</keyword>
<keyword evidence="1" id="KW-0479">Metal-binding</keyword>
<comment type="subcellular location">
    <subcellularLocation>
        <location evidence="1">Cytoplasm</location>
    </subcellularLocation>
</comment>
<keyword evidence="1" id="KW-0436">Ligase</keyword>
<feature type="binding site" evidence="1">
    <location>
        <begin position="113"/>
        <end position="116"/>
    </location>
    <ligand>
        <name>ATP</name>
        <dbReference type="ChEBI" id="CHEBI:30616"/>
    </ligand>
</feature>
<comment type="caution">
    <text evidence="1">Lacks conserved residue(s) required for the propagation of feature annotation.</text>
</comment>
<gene>
    <name evidence="1" type="primary">bioD</name>
    <name evidence="2" type="ORF">BI350_00130</name>
</gene>
<keyword evidence="3" id="KW-1185">Reference proteome</keyword>
<comment type="subunit">
    <text evidence="1">Homodimer.</text>
</comment>
<comment type="cofactor">
    <cofactor evidence="1">
        <name>Mg(2+)</name>
        <dbReference type="ChEBI" id="CHEBI:18420"/>
    </cofactor>
</comment>
<comment type="pathway">
    <text evidence="1">Cofactor biosynthesis; biotin biosynthesis; biotin from 7,8-diaminononanoate: step 1/2.</text>
</comment>
<feature type="binding site" evidence="1">
    <location>
        <position position="113"/>
    </location>
    <ligand>
        <name>Mg(2+)</name>
        <dbReference type="ChEBI" id="CHEBI:18420"/>
    </ligand>
</feature>
<dbReference type="UniPathway" id="UPA00078">
    <property type="reaction ID" value="UER00161"/>
</dbReference>
<dbReference type="PANTHER" id="PTHR43210:SF5">
    <property type="entry name" value="DETHIOBIOTIN SYNTHETASE"/>
    <property type="match status" value="1"/>
</dbReference>
<dbReference type="AlphaFoldDB" id="A0A1D8JBW9"/>
<comment type="similarity">
    <text evidence="1">Belongs to the dethiobiotin synthetase family.</text>
</comment>
<dbReference type="GO" id="GO:0005829">
    <property type="term" value="C:cytosol"/>
    <property type="evidence" value="ECO:0007669"/>
    <property type="project" value="TreeGrafter"/>
</dbReference>
<dbReference type="PANTHER" id="PTHR43210">
    <property type="entry name" value="DETHIOBIOTIN SYNTHETASE"/>
    <property type="match status" value="1"/>
</dbReference>
<proteinExistence type="inferred from homology"/>
<name>A0A1D8JBW9_9BACL</name>
<comment type="catalytic activity">
    <reaction evidence="1">
        <text>(7R,8S)-7,8-diammoniononanoate + CO2 + ATP = (4R,5S)-dethiobiotin + ADP + phosphate + 3 H(+)</text>
        <dbReference type="Rhea" id="RHEA:15805"/>
        <dbReference type="ChEBI" id="CHEBI:15378"/>
        <dbReference type="ChEBI" id="CHEBI:16526"/>
        <dbReference type="ChEBI" id="CHEBI:30616"/>
        <dbReference type="ChEBI" id="CHEBI:43474"/>
        <dbReference type="ChEBI" id="CHEBI:149469"/>
        <dbReference type="ChEBI" id="CHEBI:149473"/>
        <dbReference type="ChEBI" id="CHEBI:456216"/>
        <dbReference type="EC" id="6.3.3.3"/>
    </reaction>
</comment>
<organism evidence="2 3">
    <name type="scientific">Sporosarcina ureilytica</name>
    <dbReference type="NCBI Taxonomy" id="298596"/>
    <lineage>
        <taxon>Bacteria</taxon>
        <taxon>Bacillati</taxon>
        <taxon>Bacillota</taxon>
        <taxon>Bacilli</taxon>
        <taxon>Bacillales</taxon>
        <taxon>Caryophanaceae</taxon>
        <taxon>Sporosarcina</taxon>
    </lineage>
</organism>
<evidence type="ECO:0000313" key="2">
    <source>
        <dbReference type="EMBL" id="AOV06199.1"/>
    </source>
</evidence>
<feature type="binding site" evidence="1">
    <location>
        <position position="54"/>
    </location>
    <ligand>
        <name>Mg(2+)</name>
        <dbReference type="ChEBI" id="CHEBI:18420"/>
    </ligand>
</feature>
<dbReference type="PIRSF" id="PIRSF006755">
    <property type="entry name" value="DTB_synth"/>
    <property type="match status" value="1"/>
</dbReference>
<keyword evidence="1" id="KW-0093">Biotin biosynthesis</keyword>